<evidence type="ECO:0000313" key="2">
    <source>
        <dbReference type="EMBL" id="GAA3377351.1"/>
    </source>
</evidence>
<evidence type="ECO:0000259" key="1">
    <source>
        <dbReference type="PROSITE" id="PS51725"/>
    </source>
</evidence>
<comment type="caution">
    <text evidence="2">The sequence shown here is derived from an EMBL/GenBank/DDBJ whole genome shotgun (WGS) entry which is preliminary data.</text>
</comment>
<keyword evidence="3" id="KW-1185">Reference proteome</keyword>
<name>A0ABP6SI97_9ACTN</name>
<dbReference type="Pfam" id="PF03992">
    <property type="entry name" value="ABM"/>
    <property type="match status" value="1"/>
</dbReference>
<evidence type="ECO:0000313" key="3">
    <source>
        <dbReference type="Proteomes" id="UP001499990"/>
    </source>
</evidence>
<feature type="domain" description="ABM" evidence="1">
    <location>
        <begin position="4"/>
        <end position="94"/>
    </location>
</feature>
<dbReference type="EMBL" id="BAAAYL010000001">
    <property type="protein sequence ID" value="GAA3377351.1"/>
    <property type="molecule type" value="Genomic_DNA"/>
</dbReference>
<dbReference type="SUPFAM" id="SSF54909">
    <property type="entry name" value="Dimeric alpha+beta barrel"/>
    <property type="match status" value="1"/>
</dbReference>
<protein>
    <recommendedName>
        <fullName evidence="1">ABM domain-containing protein</fullName>
    </recommendedName>
</protein>
<dbReference type="InterPro" id="IPR007138">
    <property type="entry name" value="ABM_dom"/>
</dbReference>
<dbReference type="PROSITE" id="PS51725">
    <property type="entry name" value="ABM"/>
    <property type="match status" value="1"/>
</dbReference>
<dbReference type="RefSeq" id="WP_345042021.1">
    <property type="nucleotide sequence ID" value="NZ_BAAAYL010000001.1"/>
</dbReference>
<dbReference type="Gene3D" id="3.30.70.100">
    <property type="match status" value="1"/>
</dbReference>
<reference evidence="3" key="1">
    <citation type="journal article" date="2019" name="Int. J. Syst. Evol. Microbiol.">
        <title>The Global Catalogue of Microorganisms (GCM) 10K type strain sequencing project: providing services to taxonomists for standard genome sequencing and annotation.</title>
        <authorList>
            <consortium name="The Broad Institute Genomics Platform"/>
            <consortium name="The Broad Institute Genome Sequencing Center for Infectious Disease"/>
            <person name="Wu L."/>
            <person name="Ma J."/>
        </authorList>
    </citation>
    <scope>NUCLEOTIDE SEQUENCE [LARGE SCALE GENOMIC DNA]</scope>
    <source>
        <strain evidence="3">JCM 9651</strain>
    </source>
</reference>
<accession>A0ABP6SI97</accession>
<sequence length="111" mass="12666">MTATVEYVRYRIPPAGRKAFEDAYREASVAPAAAPECIDYELSHCQEEPERYTLRIRWTSVGDHLHGFRKGEHFPAFFSAVRPHMSAIEEIQHYRTTDVSGAGSATRRQQP</sequence>
<gene>
    <name evidence="2" type="ORF">GCM10020367_52700</name>
</gene>
<organism evidence="2 3">
    <name type="scientific">Streptomyces sannanensis</name>
    <dbReference type="NCBI Taxonomy" id="285536"/>
    <lineage>
        <taxon>Bacteria</taxon>
        <taxon>Bacillati</taxon>
        <taxon>Actinomycetota</taxon>
        <taxon>Actinomycetes</taxon>
        <taxon>Kitasatosporales</taxon>
        <taxon>Streptomycetaceae</taxon>
        <taxon>Streptomyces</taxon>
    </lineage>
</organism>
<dbReference type="Proteomes" id="UP001499990">
    <property type="component" value="Unassembled WGS sequence"/>
</dbReference>
<dbReference type="InterPro" id="IPR011008">
    <property type="entry name" value="Dimeric_a/b-barrel"/>
</dbReference>
<proteinExistence type="predicted"/>